<dbReference type="Proteomes" id="UP000655443">
    <property type="component" value="Unassembled WGS sequence"/>
</dbReference>
<dbReference type="EMBL" id="BMVG01000030">
    <property type="protein sequence ID" value="GHE11840.1"/>
    <property type="molecule type" value="Genomic_DNA"/>
</dbReference>
<keyword evidence="2" id="KW-1185">Reference proteome</keyword>
<evidence type="ECO:0000313" key="2">
    <source>
        <dbReference type="Proteomes" id="UP000655443"/>
    </source>
</evidence>
<protein>
    <submittedName>
        <fullName evidence="1">Uncharacterized protein</fullName>
    </submittedName>
</protein>
<evidence type="ECO:0000313" key="1">
    <source>
        <dbReference type="EMBL" id="GHE11840.1"/>
    </source>
</evidence>
<reference evidence="1" key="2">
    <citation type="submission" date="2020-09" db="EMBL/GenBank/DDBJ databases">
        <authorList>
            <person name="Sun Q."/>
            <person name="Ohkuma M."/>
        </authorList>
    </citation>
    <scope>NUCLEOTIDE SEQUENCE</scope>
    <source>
        <strain evidence="1">JCM 4714</strain>
    </source>
</reference>
<reference evidence="1" key="1">
    <citation type="journal article" date="2014" name="Int. J. Syst. Evol. Microbiol.">
        <title>Complete genome sequence of Corynebacterium casei LMG S-19264T (=DSM 44701T), isolated from a smear-ripened cheese.</title>
        <authorList>
            <consortium name="US DOE Joint Genome Institute (JGI-PGF)"/>
            <person name="Walter F."/>
            <person name="Albersmeier A."/>
            <person name="Kalinowski J."/>
            <person name="Ruckert C."/>
        </authorList>
    </citation>
    <scope>NUCLEOTIDE SEQUENCE</scope>
    <source>
        <strain evidence="1">JCM 4714</strain>
    </source>
</reference>
<name>A0A918YQ73_9ACTN</name>
<gene>
    <name evidence="1" type="ORF">GCM10010339_73070</name>
</gene>
<comment type="caution">
    <text evidence="1">The sequence shown here is derived from an EMBL/GenBank/DDBJ whole genome shotgun (WGS) entry which is preliminary data.</text>
</comment>
<organism evidence="1 2">
    <name type="scientific">Streptomyces alanosinicus</name>
    <dbReference type="NCBI Taxonomy" id="68171"/>
    <lineage>
        <taxon>Bacteria</taxon>
        <taxon>Bacillati</taxon>
        <taxon>Actinomycetota</taxon>
        <taxon>Actinomycetes</taxon>
        <taxon>Kitasatosporales</taxon>
        <taxon>Streptomycetaceae</taxon>
        <taxon>Streptomyces</taxon>
    </lineage>
</organism>
<dbReference type="AlphaFoldDB" id="A0A918YQ73"/>
<accession>A0A918YQ73</accession>
<sequence length="78" mass="9065">MWDRFDPRVFLRDSRRLSRVQAAFSAAYYLPRVGSIAVGTDEPSHLRELVGGLAAQVEERTVQEYRRLLRDRSRDQTA</sequence>
<proteinExistence type="predicted"/>